<dbReference type="EMBL" id="CAJOBA010005603">
    <property type="protein sequence ID" value="CAF3748807.1"/>
    <property type="molecule type" value="Genomic_DNA"/>
</dbReference>
<organism evidence="2 5">
    <name type="scientific">Didymodactylos carnosus</name>
    <dbReference type="NCBI Taxonomy" id="1234261"/>
    <lineage>
        <taxon>Eukaryota</taxon>
        <taxon>Metazoa</taxon>
        <taxon>Spiralia</taxon>
        <taxon>Gnathifera</taxon>
        <taxon>Rotifera</taxon>
        <taxon>Eurotatoria</taxon>
        <taxon>Bdelloidea</taxon>
        <taxon>Philodinida</taxon>
        <taxon>Philodinidae</taxon>
        <taxon>Didymodactylos</taxon>
    </lineage>
</organism>
<gene>
    <name evidence="2" type="ORF">GPM918_LOCUS14409</name>
    <name evidence="1" type="ORF">OVA965_LOCUS13443</name>
    <name evidence="4" type="ORF">SRO942_LOCUS14413</name>
    <name evidence="3" type="ORF">TMI583_LOCUS13444</name>
</gene>
<evidence type="ECO:0000313" key="1">
    <source>
        <dbReference type="EMBL" id="CAF0978212.1"/>
    </source>
</evidence>
<protein>
    <submittedName>
        <fullName evidence="2">Uncharacterized protein</fullName>
    </submittedName>
</protein>
<dbReference type="Proteomes" id="UP000677228">
    <property type="component" value="Unassembled WGS sequence"/>
</dbReference>
<comment type="caution">
    <text evidence="2">The sequence shown here is derived from an EMBL/GenBank/DDBJ whole genome shotgun (WGS) entry which is preliminary data.</text>
</comment>
<keyword evidence="5" id="KW-1185">Reference proteome</keyword>
<evidence type="ECO:0000313" key="4">
    <source>
        <dbReference type="EMBL" id="CAF3785382.1"/>
    </source>
</evidence>
<dbReference type="Proteomes" id="UP000681722">
    <property type="component" value="Unassembled WGS sequence"/>
</dbReference>
<dbReference type="AlphaFoldDB" id="A0A814HT76"/>
<dbReference type="EMBL" id="CAJNOK010005598">
    <property type="protein sequence ID" value="CAF0978212.1"/>
    <property type="molecule type" value="Genomic_DNA"/>
</dbReference>
<accession>A0A814HT76</accession>
<evidence type="ECO:0000313" key="5">
    <source>
        <dbReference type="Proteomes" id="UP000663829"/>
    </source>
</evidence>
<dbReference type="Proteomes" id="UP000663829">
    <property type="component" value="Unassembled WGS sequence"/>
</dbReference>
<proteinExistence type="predicted"/>
<evidence type="ECO:0000313" key="2">
    <source>
        <dbReference type="EMBL" id="CAF1013837.1"/>
    </source>
</evidence>
<sequence>MYNNNNNNNSDNPVLRMFNAIDTNNCLQLWHILENELSGVTYITYNGETPQTYAKRLNRQQIISTLDTHQKLSYIRAKFDL</sequence>
<dbReference type="EMBL" id="CAJOBC010003467">
    <property type="protein sequence ID" value="CAF3785382.1"/>
    <property type="molecule type" value="Genomic_DNA"/>
</dbReference>
<name>A0A814HT76_9BILA</name>
<dbReference type="EMBL" id="CAJNOQ010003466">
    <property type="protein sequence ID" value="CAF1013837.1"/>
    <property type="molecule type" value="Genomic_DNA"/>
</dbReference>
<dbReference type="Proteomes" id="UP000682733">
    <property type="component" value="Unassembled WGS sequence"/>
</dbReference>
<reference evidence="2" key="1">
    <citation type="submission" date="2021-02" db="EMBL/GenBank/DDBJ databases">
        <authorList>
            <person name="Nowell W R."/>
        </authorList>
    </citation>
    <scope>NUCLEOTIDE SEQUENCE</scope>
</reference>
<evidence type="ECO:0000313" key="3">
    <source>
        <dbReference type="EMBL" id="CAF3748807.1"/>
    </source>
</evidence>